<comment type="subcellular location">
    <subcellularLocation>
        <location evidence="3">Secreted</location>
    </subcellularLocation>
</comment>
<comment type="catalytic activity">
    <reaction evidence="1">
        <text>a 1,2-diacyl-sn-glycero-3-phosphocholine + H2O = a 1,2-diacyl-sn-glycero-3-phosphate + choline + H(+)</text>
        <dbReference type="Rhea" id="RHEA:14445"/>
        <dbReference type="ChEBI" id="CHEBI:15354"/>
        <dbReference type="ChEBI" id="CHEBI:15377"/>
        <dbReference type="ChEBI" id="CHEBI:15378"/>
        <dbReference type="ChEBI" id="CHEBI:57643"/>
        <dbReference type="ChEBI" id="CHEBI:58608"/>
        <dbReference type="EC" id="3.1.4.4"/>
    </reaction>
</comment>
<evidence type="ECO:0000256" key="7">
    <source>
        <dbReference type="ARBA" id="ARBA00022801"/>
    </source>
</evidence>
<dbReference type="InterPro" id="IPR001736">
    <property type="entry name" value="PLipase_D/transphosphatidylase"/>
</dbReference>
<dbReference type="SMART" id="SM00155">
    <property type="entry name" value="PLDc"/>
    <property type="match status" value="2"/>
</dbReference>
<evidence type="ECO:0000259" key="10">
    <source>
        <dbReference type="PROSITE" id="PS50035"/>
    </source>
</evidence>
<dbReference type="Proteomes" id="UP001595456">
    <property type="component" value="Unassembled WGS sequence"/>
</dbReference>
<dbReference type="Pfam" id="PF13091">
    <property type="entry name" value="PLDc_2"/>
    <property type="match status" value="1"/>
</dbReference>
<evidence type="ECO:0000256" key="4">
    <source>
        <dbReference type="ARBA" id="ARBA00018392"/>
    </source>
</evidence>
<dbReference type="CDD" id="cd09143">
    <property type="entry name" value="PLDc_vPLD1_2_like_bac_2"/>
    <property type="match status" value="1"/>
</dbReference>
<keyword evidence="7" id="KW-0378">Hydrolase</keyword>
<comment type="function">
    <text evidence="2">Could be a virulence factor.</text>
</comment>
<evidence type="ECO:0000256" key="2">
    <source>
        <dbReference type="ARBA" id="ARBA00003145"/>
    </source>
</evidence>
<comment type="caution">
    <text evidence="11">The sequence shown here is derived from an EMBL/GenBank/DDBJ whole genome shotgun (WGS) entry which is preliminary data.</text>
</comment>
<gene>
    <name evidence="11" type="ORF">ACFODU_00675</name>
</gene>
<evidence type="ECO:0000256" key="9">
    <source>
        <dbReference type="ARBA" id="ARBA00029594"/>
    </source>
</evidence>
<feature type="domain" description="PLD phosphodiesterase" evidence="10">
    <location>
        <begin position="350"/>
        <end position="377"/>
    </location>
</feature>
<evidence type="ECO:0000256" key="5">
    <source>
        <dbReference type="ARBA" id="ARBA00022525"/>
    </source>
</evidence>
<keyword evidence="8" id="KW-0443">Lipid metabolism</keyword>
<dbReference type="RefSeq" id="WP_336924816.1">
    <property type="nucleotide sequence ID" value="NZ_JBANRO010000002.1"/>
</dbReference>
<dbReference type="Gene3D" id="3.30.870.10">
    <property type="entry name" value="Endonuclease Chain A"/>
    <property type="match status" value="2"/>
</dbReference>
<evidence type="ECO:0000256" key="3">
    <source>
        <dbReference type="ARBA" id="ARBA00004613"/>
    </source>
</evidence>
<evidence type="ECO:0000256" key="8">
    <source>
        <dbReference type="ARBA" id="ARBA00023098"/>
    </source>
</evidence>
<evidence type="ECO:0000256" key="1">
    <source>
        <dbReference type="ARBA" id="ARBA00000798"/>
    </source>
</evidence>
<keyword evidence="6" id="KW-0677">Repeat</keyword>
<name>A0ABV7E343_9SPHN</name>
<keyword evidence="12" id="KW-1185">Reference proteome</keyword>
<reference evidence="12" key="1">
    <citation type="journal article" date="2019" name="Int. J. Syst. Evol. Microbiol.">
        <title>The Global Catalogue of Microorganisms (GCM) 10K type strain sequencing project: providing services to taxonomists for standard genome sequencing and annotation.</title>
        <authorList>
            <consortium name="The Broad Institute Genomics Platform"/>
            <consortium name="The Broad Institute Genome Sequencing Center for Infectious Disease"/>
            <person name="Wu L."/>
            <person name="Ma J."/>
        </authorList>
    </citation>
    <scope>NUCLEOTIDE SEQUENCE [LARGE SCALE GENOMIC DNA]</scope>
    <source>
        <strain evidence="12">KCTC 52607</strain>
    </source>
</reference>
<dbReference type="CDD" id="cd09140">
    <property type="entry name" value="PLDc_vPLD1_2_like_bac_1"/>
    <property type="match status" value="1"/>
</dbReference>
<proteinExistence type="predicted"/>
<evidence type="ECO:0000256" key="6">
    <source>
        <dbReference type="ARBA" id="ARBA00022737"/>
    </source>
</evidence>
<sequence length="511" mass="57616">MDQDTDSLSAEPGVWRYARARRARLLIDGEEYFATMQQAMLKARQRILMIGWDFDTRIHLAQGRRWWHKGRKAQYPRRLGSFIVWLARHNPGLEIRILKWSIGALQFLTRGSMLLDLVRWVPHRRIDFKFDTAHPPGCSHHQKIVVMDETFAVCGGIDMTQGRWDTREHRADDPRRTAPGGKAYGPWHDAALMMEGEVAVALADLGHTRWEHAGGKPLPRCTAPEQSCWPDGVEPHFKDVEIGIARSRAEHAGLAAVSEVEELFRRHIARARRFIYAENQYFASRAICEALARRLAEPDPPEIVIVHPASADGWLECLAMDTARTTLVEAIRELDGNDRFHIYAPYADETPIYVHAKLMIVDDEVLRVGSANFNNRSMGLDSECDVFIDARRPGNGHAAPAIRDLRLSLLGEHCGITPDEVAQLEEKAGSMAAMIALLGGREGCRLRPFHPPANGDLEEALATMQLLDPESPEEMFALSSGRNGLLRPGSLLARARNRLARRRAAKRRRDN</sequence>
<protein>
    <recommendedName>
        <fullName evidence="4">Phospholipase D</fullName>
    </recommendedName>
    <alternativeName>
        <fullName evidence="9">Choline phosphatase</fullName>
    </alternativeName>
</protein>
<dbReference type="InterPro" id="IPR025202">
    <property type="entry name" value="PLD-like_dom"/>
</dbReference>
<organism evidence="11 12">
    <name type="scientific">Alteraurantiacibacter palmitatis</name>
    <dbReference type="NCBI Taxonomy" id="2054628"/>
    <lineage>
        <taxon>Bacteria</taxon>
        <taxon>Pseudomonadati</taxon>
        <taxon>Pseudomonadota</taxon>
        <taxon>Alphaproteobacteria</taxon>
        <taxon>Sphingomonadales</taxon>
        <taxon>Erythrobacteraceae</taxon>
        <taxon>Alteraurantiacibacter</taxon>
    </lineage>
</organism>
<evidence type="ECO:0000313" key="12">
    <source>
        <dbReference type="Proteomes" id="UP001595456"/>
    </source>
</evidence>
<accession>A0ABV7E343</accession>
<dbReference type="EMBL" id="JBHRST010000001">
    <property type="protein sequence ID" value="MFC3096313.1"/>
    <property type="molecule type" value="Genomic_DNA"/>
</dbReference>
<dbReference type="PANTHER" id="PTHR18896">
    <property type="entry name" value="PHOSPHOLIPASE D"/>
    <property type="match status" value="1"/>
</dbReference>
<dbReference type="PROSITE" id="PS50035">
    <property type="entry name" value="PLD"/>
    <property type="match status" value="2"/>
</dbReference>
<dbReference type="SUPFAM" id="SSF56024">
    <property type="entry name" value="Phospholipase D/nuclease"/>
    <property type="match status" value="2"/>
</dbReference>
<dbReference type="InterPro" id="IPR015679">
    <property type="entry name" value="PLipase_D_fam"/>
</dbReference>
<keyword evidence="5" id="KW-0964">Secreted</keyword>
<feature type="domain" description="PLD phosphodiesterase" evidence="10">
    <location>
        <begin position="140"/>
        <end position="163"/>
    </location>
</feature>
<evidence type="ECO:0000313" key="11">
    <source>
        <dbReference type="EMBL" id="MFC3096313.1"/>
    </source>
</evidence>
<dbReference type="PANTHER" id="PTHR18896:SF76">
    <property type="entry name" value="PHOSPHOLIPASE"/>
    <property type="match status" value="1"/>
</dbReference>